<dbReference type="EMBL" id="NKUJ01000001">
    <property type="protein sequence ID" value="RMJ20280.1"/>
    <property type="molecule type" value="Genomic_DNA"/>
</dbReference>
<comment type="caution">
    <text evidence="5">The sequence shown here is derived from an EMBL/GenBank/DDBJ whole genome shotgun (WGS) entry which is preliminary data.</text>
</comment>
<dbReference type="OrthoDB" id="446809at2759"/>
<dbReference type="GO" id="GO:0000166">
    <property type="term" value="F:nucleotide binding"/>
    <property type="evidence" value="ECO:0007669"/>
    <property type="project" value="InterPro"/>
</dbReference>
<reference evidence="5 6" key="1">
    <citation type="submission" date="2017-06" db="EMBL/GenBank/DDBJ databases">
        <title>Comparative genomic analysis of Ambrosia Fusariam Clade fungi.</title>
        <authorList>
            <person name="Stajich J.E."/>
            <person name="Carrillo J."/>
            <person name="Kijimoto T."/>
            <person name="Eskalen A."/>
            <person name="O'Donnell K."/>
            <person name="Kasson M."/>
        </authorList>
    </citation>
    <scope>NUCLEOTIDE SEQUENCE [LARGE SCALE GENOMIC DNA]</scope>
    <source>
        <strain evidence="5">UCR3666</strain>
    </source>
</reference>
<keyword evidence="6" id="KW-1185">Reference proteome</keyword>
<dbReference type="AlphaFoldDB" id="A0A3M2SRU8"/>
<dbReference type="Proteomes" id="UP000277212">
    <property type="component" value="Unassembled WGS sequence"/>
</dbReference>
<evidence type="ECO:0000256" key="1">
    <source>
        <dbReference type="ARBA" id="ARBA00010928"/>
    </source>
</evidence>
<evidence type="ECO:0008006" key="7">
    <source>
        <dbReference type="Google" id="ProtNLM"/>
    </source>
</evidence>
<organism evidence="5 6">
    <name type="scientific">Fusarium kuroshium</name>
    <dbReference type="NCBI Taxonomy" id="2010991"/>
    <lineage>
        <taxon>Eukaryota</taxon>
        <taxon>Fungi</taxon>
        <taxon>Dikarya</taxon>
        <taxon>Ascomycota</taxon>
        <taxon>Pezizomycotina</taxon>
        <taxon>Sordariomycetes</taxon>
        <taxon>Hypocreomycetidae</taxon>
        <taxon>Hypocreales</taxon>
        <taxon>Nectriaceae</taxon>
        <taxon>Fusarium</taxon>
        <taxon>Fusarium solani species complex</taxon>
    </lineage>
</organism>
<evidence type="ECO:0000256" key="2">
    <source>
        <dbReference type="ARBA" id="ARBA00023002"/>
    </source>
</evidence>
<dbReference type="GO" id="GO:0006740">
    <property type="term" value="P:NADPH regeneration"/>
    <property type="evidence" value="ECO:0007669"/>
    <property type="project" value="TreeGrafter"/>
</dbReference>
<evidence type="ECO:0000259" key="3">
    <source>
        <dbReference type="Pfam" id="PF01408"/>
    </source>
</evidence>
<accession>A0A3M2SRU8</accession>
<evidence type="ECO:0000313" key="5">
    <source>
        <dbReference type="EMBL" id="RMJ20280.1"/>
    </source>
</evidence>
<feature type="domain" description="GFO/IDH/MocA-like oxidoreductase" evidence="4">
    <location>
        <begin position="137"/>
        <end position="262"/>
    </location>
</feature>
<dbReference type="GO" id="GO:0005737">
    <property type="term" value="C:cytoplasm"/>
    <property type="evidence" value="ECO:0007669"/>
    <property type="project" value="TreeGrafter"/>
</dbReference>
<dbReference type="STRING" id="2010991.A0A3M2SRU8"/>
<dbReference type="SUPFAM" id="SSF51735">
    <property type="entry name" value="NAD(P)-binding Rossmann-fold domains"/>
    <property type="match status" value="1"/>
</dbReference>
<dbReference type="SUPFAM" id="SSF55347">
    <property type="entry name" value="Glyceraldehyde-3-phosphate dehydrogenase-like, C-terminal domain"/>
    <property type="match status" value="1"/>
</dbReference>
<dbReference type="Pfam" id="PF22725">
    <property type="entry name" value="GFO_IDH_MocA_C3"/>
    <property type="match status" value="1"/>
</dbReference>
<sequence length="355" mass="38838">MPVRRLQVGVAGLGRMGKRHALIWLQQVHRADLVAVSSPDAAERQWASEELAPHGVAVYENFADMLAHGGLEAVCIASATSAHAEQSNMAITAGKHVLCEKPLSTTVEVSQCVLDTAATRPDLKVICGFSRRSDASYRAAYEKVEQGLIGRPTVMRCQSCDILDPTGQFVSYAAVSGGVFVDSCIHDIDLALWFFGKESKIKSVHAVGTAACHPDLRQYNDSDNAIGMMEFHDGRMVSLFASRTMAAGAEDSTEIIGTKGKLVVNMMPRVNHVHVYQAGGVLQEMPQNYWERFENAFVAQANRFAETVLDDKPSWIELESAVEVVKIGVALQESMVTGEKIWFDEQGQRVNKAQL</sequence>
<feature type="domain" description="Gfo/Idh/MocA-like oxidoreductase N-terminal" evidence="3">
    <location>
        <begin position="7"/>
        <end position="121"/>
    </location>
</feature>
<dbReference type="Gene3D" id="3.40.50.720">
    <property type="entry name" value="NAD(P)-binding Rossmann-like Domain"/>
    <property type="match status" value="1"/>
</dbReference>
<dbReference type="Pfam" id="PF01408">
    <property type="entry name" value="GFO_IDH_MocA"/>
    <property type="match status" value="1"/>
</dbReference>
<dbReference type="Gene3D" id="3.30.360.10">
    <property type="entry name" value="Dihydrodipicolinate Reductase, domain 2"/>
    <property type="match status" value="1"/>
</dbReference>
<dbReference type="InterPro" id="IPR000683">
    <property type="entry name" value="Gfo/Idh/MocA-like_OxRdtase_N"/>
</dbReference>
<dbReference type="InterPro" id="IPR055170">
    <property type="entry name" value="GFO_IDH_MocA-like_dom"/>
</dbReference>
<comment type="similarity">
    <text evidence="1">Belongs to the Gfo/Idh/MocA family.</text>
</comment>
<protein>
    <recommendedName>
        <fullName evidence="7">Gfo/Idh/MocA-like oxidoreductase N-terminal domain-containing protein</fullName>
    </recommendedName>
</protein>
<proteinExistence type="inferred from homology"/>
<dbReference type="PANTHER" id="PTHR42840">
    <property type="entry name" value="NAD(P)-BINDING ROSSMANN-FOLD SUPERFAMILY PROTEIN-RELATED"/>
    <property type="match status" value="1"/>
</dbReference>
<keyword evidence="2" id="KW-0560">Oxidoreductase</keyword>
<dbReference type="InterPro" id="IPR036291">
    <property type="entry name" value="NAD(P)-bd_dom_sf"/>
</dbReference>
<name>A0A3M2SRU8_9HYPO</name>
<evidence type="ECO:0000313" key="6">
    <source>
        <dbReference type="Proteomes" id="UP000277212"/>
    </source>
</evidence>
<dbReference type="GO" id="GO:0016491">
    <property type="term" value="F:oxidoreductase activity"/>
    <property type="evidence" value="ECO:0007669"/>
    <property type="project" value="UniProtKB-KW"/>
</dbReference>
<dbReference type="PANTHER" id="PTHR42840:SF3">
    <property type="entry name" value="BINDING ROSSMANN FOLD OXIDOREDUCTASE, PUTATIVE (AFU_ORTHOLOGUE AFUA_2G10240)-RELATED"/>
    <property type="match status" value="1"/>
</dbReference>
<evidence type="ECO:0000259" key="4">
    <source>
        <dbReference type="Pfam" id="PF22725"/>
    </source>
</evidence>
<gene>
    <name evidence="5" type="ORF">CDV36_000005</name>
</gene>